<comment type="caution">
    <text evidence="5">The sequence shown here is derived from an EMBL/GenBank/DDBJ whole genome shotgun (WGS) entry which is preliminary data.</text>
</comment>
<protein>
    <submittedName>
        <fullName evidence="5">Phage tail tape measure protein</fullName>
    </submittedName>
</protein>
<sequence>MANDIKGIIVRIGADTTDLSKAMSSANRSISTTQKQLNEVQKALKLDPSNTDLLAQKYRLLTEKADETRKKLQTLKDAQEQVEEQYRNGEIDQGKYDAFRRELISTENQLKKLEKEAAKSNAAINSFGEKMKDIGGKLTAAGKTIMPLSAAVVGIGTAAAVSAVDFEDAMAKVSTIADTTEVPLDELRSQILSLSSQTGISASEIADNVYNAISAGQKTGDAVNFVTNSTKLAKAGFADAGAALDVLTTILNAYGMEASEVTNVSDMLIQTQNLGKTTVAELSSSMGKVIPTANACNVQLDQLCAGYAKMTANGVATAESTTYMNSMLNELGKSGTTVSDILKERTGKSFAELMENGESLADVLSVLKESADEQNLSFGDLWSSAEAGKAGLILLGESADDFNTTLTQMRESSGATDSAFEKLQTNSFKINKAVNAVKNTFIVLGGVILDTFSPAIEAVTGGIQKLCNWISSLPMGIQTIIVVIGTLIASAGPLLVVLGTLMTSIGSLAPMFSTAVTAVSAFSAGLALPIAPIAAIAAAVTALILIIADLYKNNEDFRNNIQIIWNSIKEILSTVLTEIQTNFSFVWDAVKVIVETALNLIVVATQFFADVLSGNWKNISSDITNIVTVLKNGILSLFTVLKDGILNLITNVLYPKLVSVWNTIKTAVLQKVTEIKTNAVNKFNELVTSLVNMGSSFYNAGVNAFSSLWNGMKEIWRSLRDWVTDTINWLKDKLAFWRSANDEMNDGADGSHAGGLDYVPFDGYKAILHKGERVLTAQENKTYKNNTTNKSGDTNVSVTQNFYNSSENTARKEQKELQRTFRKLGFTGV</sequence>
<organism evidence="5 6">
    <name type="scientific">Anaerotignum faecicola</name>
    <dbReference type="NCBI Taxonomy" id="2358141"/>
    <lineage>
        <taxon>Bacteria</taxon>
        <taxon>Bacillati</taxon>
        <taxon>Bacillota</taxon>
        <taxon>Clostridia</taxon>
        <taxon>Lachnospirales</taxon>
        <taxon>Anaerotignaceae</taxon>
        <taxon>Anaerotignum</taxon>
    </lineage>
</organism>
<keyword evidence="3" id="KW-1133">Transmembrane helix</keyword>
<evidence type="ECO:0000259" key="4">
    <source>
        <dbReference type="Pfam" id="PF10145"/>
    </source>
</evidence>
<feature type="transmembrane region" description="Helical" evidence="3">
    <location>
        <begin position="505"/>
        <end position="524"/>
    </location>
</feature>
<feature type="coiled-coil region" evidence="2">
    <location>
        <begin position="58"/>
        <end position="130"/>
    </location>
</feature>
<keyword evidence="2" id="KW-0175">Coiled coil</keyword>
<dbReference type="SUPFAM" id="SSF57997">
    <property type="entry name" value="Tropomyosin"/>
    <property type="match status" value="1"/>
</dbReference>
<evidence type="ECO:0000256" key="1">
    <source>
        <dbReference type="ARBA" id="ARBA00022612"/>
    </source>
</evidence>
<evidence type="ECO:0000256" key="2">
    <source>
        <dbReference type="SAM" id="Coils"/>
    </source>
</evidence>
<dbReference type="AlphaFoldDB" id="A0A401LD48"/>
<dbReference type="InterPro" id="IPR010090">
    <property type="entry name" value="Phage_tape_meas"/>
</dbReference>
<gene>
    <name evidence="5" type="ORF">KGMB03357_11770</name>
</gene>
<dbReference type="PANTHER" id="PTHR37813">
    <property type="entry name" value="FELS-2 PROPHAGE PROTEIN"/>
    <property type="match status" value="1"/>
</dbReference>
<dbReference type="PANTHER" id="PTHR37813:SF1">
    <property type="entry name" value="FELS-2 PROPHAGE PROTEIN"/>
    <property type="match status" value="1"/>
</dbReference>
<dbReference type="Pfam" id="PF10145">
    <property type="entry name" value="PhageMin_Tail"/>
    <property type="match status" value="1"/>
</dbReference>
<evidence type="ECO:0000256" key="3">
    <source>
        <dbReference type="SAM" id="Phobius"/>
    </source>
</evidence>
<accession>A0A401LD48</accession>
<keyword evidence="3" id="KW-0812">Transmembrane</keyword>
<proteinExistence type="predicted"/>
<feature type="transmembrane region" description="Helical" evidence="3">
    <location>
        <begin position="475"/>
        <end position="498"/>
    </location>
</feature>
<feature type="domain" description="Phage tail tape measure protein" evidence="4">
    <location>
        <begin position="189"/>
        <end position="370"/>
    </location>
</feature>
<dbReference type="Proteomes" id="UP000287361">
    <property type="component" value="Unassembled WGS sequence"/>
</dbReference>
<dbReference type="NCBIfam" id="TIGR01760">
    <property type="entry name" value="tape_meas_TP901"/>
    <property type="match status" value="1"/>
</dbReference>
<keyword evidence="6" id="KW-1185">Reference proteome</keyword>
<evidence type="ECO:0000313" key="5">
    <source>
        <dbReference type="EMBL" id="GCB29516.1"/>
    </source>
</evidence>
<evidence type="ECO:0000313" key="6">
    <source>
        <dbReference type="Proteomes" id="UP000287361"/>
    </source>
</evidence>
<name>A0A401LD48_9FIRM</name>
<feature type="transmembrane region" description="Helical" evidence="3">
    <location>
        <begin position="530"/>
        <end position="551"/>
    </location>
</feature>
<keyword evidence="3" id="KW-0472">Membrane</keyword>
<dbReference type="OrthoDB" id="28713at2"/>
<dbReference type="EMBL" id="BHVZ01000002">
    <property type="protein sequence ID" value="GCB29516.1"/>
    <property type="molecule type" value="Genomic_DNA"/>
</dbReference>
<keyword evidence="1" id="KW-1188">Viral release from host cell</keyword>
<reference evidence="5 6" key="1">
    <citation type="submission" date="2018-10" db="EMBL/GenBank/DDBJ databases">
        <title>Draft Genome Sequence of Anaerotignum sp. KCTC 15736.</title>
        <authorList>
            <person name="Choi S.H."/>
            <person name="Kim J.S."/>
            <person name="Kang S.W."/>
            <person name="Lee J.S."/>
            <person name="Park S.H."/>
        </authorList>
    </citation>
    <scope>NUCLEOTIDE SEQUENCE [LARGE SCALE GENOMIC DNA]</scope>
    <source>
        <strain evidence="5 6">KCTC 15736</strain>
    </source>
</reference>